<evidence type="ECO:0000313" key="3">
    <source>
        <dbReference type="Proteomes" id="UP000024635"/>
    </source>
</evidence>
<feature type="signal peptide" evidence="1">
    <location>
        <begin position="1"/>
        <end position="23"/>
    </location>
</feature>
<name>A0A016SFZ7_9BILA</name>
<comment type="caution">
    <text evidence="2">The sequence shown here is derived from an EMBL/GenBank/DDBJ whole genome shotgun (WGS) entry which is preliminary data.</text>
</comment>
<evidence type="ECO:0000313" key="2">
    <source>
        <dbReference type="EMBL" id="EYB89276.1"/>
    </source>
</evidence>
<dbReference type="Proteomes" id="UP000024635">
    <property type="component" value="Unassembled WGS sequence"/>
</dbReference>
<protein>
    <recommendedName>
        <fullName evidence="4">7TM GPCR serpentine receptor class x (Srx) domain-containing protein</fullName>
    </recommendedName>
</protein>
<evidence type="ECO:0000256" key="1">
    <source>
        <dbReference type="SAM" id="SignalP"/>
    </source>
</evidence>
<accession>A0A016SFZ7</accession>
<gene>
    <name evidence="2" type="primary">Acey_s0233.g3070</name>
    <name evidence="2" type="ORF">Y032_0233g3070</name>
</gene>
<dbReference type="AlphaFoldDB" id="A0A016SFZ7"/>
<proteinExistence type="predicted"/>
<keyword evidence="3" id="KW-1185">Reference proteome</keyword>
<keyword evidence="1" id="KW-0732">Signal</keyword>
<organism evidence="2 3">
    <name type="scientific">Ancylostoma ceylanicum</name>
    <dbReference type="NCBI Taxonomy" id="53326"/>
    <lineage>
        <taxon>Eukaryota</taxon>
        <taxon>Metazoa</taxon>
        <taxon>Ecdysozoa</taxon>
        <taxon>Nematoda</taxon>
        <taxon>Chromadorea</taxon>
        <taxon>Rhabditida</taxon>
        <taxon>Rhabditina</taxon>
        <taxon>Rhabditomorpha</taxon>
        <taxon>Strongyloidea</taxon>
        <taxon>Ancylostomatidae</taxon>
        <taxon>Ancylostomatinae</taxon>
        <taxon>Ancylostoma</taxon>
    </lineage>
</organism>
<sequence>MASTFSWLLKAVLLSFMASSVTSTFQVPPDCSMESQETKRELLQTSGIAIALSFQRTFHFQLVCSYEYFLPFAKSSFCFCLTFSLCDVTGPNASFYSRYGSVLLSNYTILNNPALFSLIVAIWNVSHAKNSRDLRSVQHRSINGFRTKGVRRASMNFS</sequence>
<dbReference type="EMBL" id="JARK01001569">
    <property type="protein sequence ID" value="EYB89276.1"/>
    <property type="molecule type" value="Genomic_DNA"/>
</dbReference>
<evidence type="ECO:0008006" key="4">
    <source>
        <dbReference type="Google" id="ProtNLM"/>
    </source>
</evidence>
<reference evidence="3" key="1">
    <citation type="journal article" date="2015" name="Nat. Genet.">
        <title>The genome and transcriptome of the zoonotic hookworm Ancylostoma ceylanicum identify infection-specific gene families.</title>
        <authorList>
            <person name="Schwarz E.M."/>
            <person name="Hu Y."/>
            <person name="Antoshechkin I."/>
            <person name="Miller M.M."/>
            <person name="Sternberg P.W."/>
            <person name="Aroian R.V."/>
        </authorList>
    </citation>
    <scope>NUCLEOTIDE SEQUENCE</scope>
    <source>
        <strain evidence="3">HY135</strain>
    </source>
</reference>
<feature type="chain" id="PRO_5001486709" description="7TM GPCR serpentine receptor class x (Srx) domain-containing protein" evidence="1">
    <location>
        <begin position="24"/>
        <end position="158"/>
    </location>
</feature>